<dbReference type="EMBL" id="JAADJG010000006">
    <property type="protein sequence ID" value="KAF4458013.1"/>
    <property type="molecule type" value="Genomic_DNA"/>
</dbReference>
<feature type="compositionally biased region" description="Basic and acidic residues" evidence="1">
    <location>
        <begin position="135"/>
        <end position="147"/>
    </location>
</feature>
<protein>
    <recommendedName>
        <fullName evidence="2">Bacteriophage T5 Orf172 DNA-binding domain-containing protein</fullName>
    </recommendedName>
</protein>
<feature type="domain" description="Bacteriophage T5 Orf172 DNA-binding" evidence="2">
    <location>
        <begin position="229"/>
        <end position="315"/>
    </location>
</feature>
<proteinExistence type="predicted"/>
<gene>
    <name evidence="3" type="ORF">F53441_167</name>
</gene>
<dbReference type="AlphaFoldDB" id="A0A8H4P5G0"/>
<comment type="caution">
    <text evidence="3">The sequence shown here is derived from an EMBL/GenBank/DDBJ whole genome shotgun (WGS) entry which is preliminary data.</text>
</comment>
<dbReference type="InterPro" id="IPR018306">
    <property type="entry name" value="Phage_T5_Orf172_DNA-bd"/>
</dbReference>
<organism evidence="3 4">
    <name type="scientific">Fusarium austroafricanum</name>
    <dbReference type="NCBI Taxonomy" id="2364996"/>
    <lineage>
        <taxon>Eukaryota</taxon>
        <taxon>Fungi</taxon>
        <taxon>Dikarya</taxon>
        <taxon>Ascomycota</taxon>
        <taxon>Pezizomycotina</taxon>
        <taxon>Sordariomycetes</taxon>
        <taxon>Hypocreomycetidae</taxon>
        <taxon>Hypocreales</taxon>
        <taxon>Nectriaceae</taxon>
        <taxon>Fusarium</taxon>
        <taxon>Fusarium concolor species complex</taxon>
    </lineage>
</organism>
<evidence type="ECO:0000313" key="4">
    <source>
        <dbReference type="Proteomes" id="UP000605986"/>
    </source>
</evidence>
<evidence type="ECO:0000256" key="1">
    <source>
        <dbReference type="SAM" id="MobiDB-lite"/>
    </source>
</evidence>
<dbReference type="Proteomes" id="UP000605986">
    <property type="component" value="Unassembled WGS sequence"/>
</dbReference>
<feature type="compositionally biased region" description="Low complexity" evidence="1">
    <location>
        <begin position="163"/>
        <end position="175"/>
    </location>
</feature>
<dbReference type="InterPro" id="IPR053006">
    <property type="entry name" value="Meiosis_regulatory"/>
</dbReference>
<dbReference type="PANTHER" id="PTHR28094">
    <property type="entry name" value="MEIOTICALLY UP-REGULATED GENE 113 PROTEIN"/>
    <property type="match status" value="1"/>
</dbReference>
<evidence type="ECO:0000259" key="2">
    <source>
        <dbReference type="SMART" id="SM00974"/>
    </source>
</evidence>
<dbReference type="PANTHER" id="PTHR28094:SF1">
    <property type="entry name" value="MEIOTICALLY UP-REGULATED GENE 113 PROTEIN"/>
    <property type="match status" value="1"/>
</dbReference>
<dbReference type="SMART" id="SM00974">
    <property type="entry name" value="T5orf172"/>
    <property type="match status" value="1"/>
</dbReference>
<accession>A0A8H4P5G0</accession>
<dbReference type="Pfam" id="PF10544">
    <property type="entry name" value="T5orf172"/>
    <property type="match status" value="1"/>
</dbReference>
<evidence type="ECO:0000313" key="3">
    <source>
        <dbReference type="EMBL" id="KAF4458013.1"/>
    </source>
</evidence>
<sequence>MTLTTTNSAWPTSALALRQLLEIDNGGKLSCHGLTKKSVRCTIGISKYNSSRISQLLEQIVAHGGFSSSQAALGEVANLIMCQRFHQSEGPIRLSLWERILKPPEVVLVKEIDKEDAPSSEITNQVSSIAPLVAVKEELQPESETPKPKTTSRRRSQYPPSTPTKSTPKPKQTPSNDPQYKHEFEAFAPPRTMQEINKQVKKLLLRALLVTERNHGGYIYIYTFPETYYDAHPYIKIGFAQDVEERMKRWKSQCGYQSKLLGWFPADHYVKIEKLVHGQLWNQRKREKGCPTCNIRHQEWFKVESMTASKNIAMWTTWMRQKPYDDEGKLLDKWRIRIEGLDMNDPNCWELLVKGVFDEDADESELSEEGESFAWSSDGQSGFPEEDALQGSEANESEFPFTDDEYDDKASIRHGKK</sequence>
<name>A0A8H4P5G0_9HYPO</name>
<feature type="region of interest" description="Disordered" evidence="1">
    <location>
        <begin position="363"/>
        <end position="417"/>
    </location>
</feature>
<feature type="region of interest" description="Disordered" evidence="1">
    <location>
        <begin position="135"/>
        <end position="180"/>
    </location>
</feature>
<keyword evidence="4" id="KW-1185">Reference proteome</keyword>
<reference evidence="3" key="1">
    <citation type="submission" date="2020-01" db="EMBL/GenBank/DDBJ databases">
        <title>Identification and distribution of gene clusters putatively required for synthesis of sphingolipid metabolism inhibitors in phylogenetically diverse species of the filamentous fungus Fusarium.</title>
        <authorList>
            <person name="Kim H.-S."/>
            <person name="Busman M."/>
            <person name="Brown D.W."/>
            <person name="Divon H."/>
            <person name="Uhlig S."/>
            <person name="Proctor R.H."/>
        </authorList>
    </citation>
    <scope>NUCLEOTIDE SEQUENCE</scope>
    <source>
        <strain evidence="3">NRRL 53441</strain>
    </source>
</reference>
<dbReference type="OrthoDB" id="2417614at2759"/>